<evidence type="ECO:0000313" key="3">
    <source>
        <dbReference type="EMBL" id="KPN32316.1"/>
    </source>
</evidence>
<feature type="region of interest" description="Disordered" evidence="1">
    <location>
        <begin position="41"/>
        <end position="66"/>
    </location>
</feature>
<dbReference type="AlphaFoldDB" id="A0A0P7HF33"/>
<name>A0A0P7HF33_9EURY</name>
<reference evidence="3" key="1">
    <citation type="submission" date="2015-08" db="EMBL/GenBank/DDBJ databases">
        <title>Genome sequence of extreme halophilic archaea of Halolamina pelagica CDK2 isolated from Rann of Kutch, India.</title>
        <authorList>
            <person name="Kaushik R."/>
            <person name="Gaba S."/>
            <person name="Singh R.N."/>
            <person name="Abrol S."/>
            <person name="Yadav A.N."/>
            <person name="Saxena A.K."/>
        </authorList>
    </citation>
    <scope>NUCLEOTIDE SEQUENCE</scope>
    <source>
        <strain evidence="3">CDK2</strain>
    </source>
</reference>
<dbReference type="EMBL" id="LGUC01000001">
    <property type="protein sequence ID" value="KPN32316.1"/>
    <property type="molecule type" value="Genomic_DNA"/>
</dbReference>
<proteinExistence type="predicted"/>
<evidence type="ECO:0000256" key="1">
    <source>
        <dbReference type="SAM" id="MobiDB-lite"/>
    </source>
</evidence>
<protein>
    <recommendedName>
        <fullName evidence="2">Protein-glutamine gamma-glutamyltransferase-like C-terminal domain-containing protein</fullName>
    </recommendedName>
</protein>
<feature type="compositionally biased region" description="Acidic residues" evidence="1">
    <location>
        <begin position="57"/>
        <end position="66"/>
    </location>
</feature>
<gene>
    <name evidence="3" type="ORF">SY89_03084</name>
</gene>
<dbReference type="Pfam" id="PF13559">
    <property type="entry name" value="DUF4129"/>
    <property type="match status" value="1"/>
</dbReference>
<dbReference type="InterPro" id="IPR013783">
    <property type="entry name" value="Ig-like_fold"/>
</dbReference>
<evidence type="ECO:0000259" key="2">
    <source>
        <dbReference type="Pfam" id="PF13559"/>
    </source>
</evidence>
<dbReference type="RefSeq" id="WP_054584613.1">
    <property type="nucleotide sequence ID" value="NZ_LGUC01000001.1"/>
</dbReference>
<evidence type="ECO:0000313" key="4">
    <source>
        <dbReference type="Proteomes" id="UP000050535"/>
    </source>
</evidence>
<feature type="compositionally biased region" description="Low complexity" evidence="1">
    <location>
        <begin position="582"/>
        <end position="596"/>
    </location>
</feature>
<dbReference type="OrthoDB" id="313499at2157"/>
<comment type="caution">
    <text evidence="3">The sequence shown here is derived from an EMBL/GenBank/DDBJ whole genome shotgun (WGS) entry which is preliminary data.</text>
</comment>
<organism evidence="3 4">
    <name type="scientific">Halolamina pelagica</name>
    <dbReference type="NCBI Taxonomy" id="699431"/>
    <lineage>
        <taxon>Archaea</taxon>
        <taxon>Methanobacteriati</taxon>
        <taxon>Methanobacteriota</taxon>
        <taxon>Stenosarchaea group</taxon>
        <taxon>Halobacteria</taxon>
        <taxon>Halobacteriales</taxon>
        <taxon>Haloferacaceae</taxon>
    </lineage>
</organism>
<sequence length="698" mass="72375">MRASAPRRLLIATVALLCVLQAVAGAGVVAGASTASATELAQMTPTPTNNTTVQQENPDDVDESGDTEALESYLAQSLAERLGDSAIRISESEYEQGRSILGDEYDSTLEKYVDVAGETDDSGADSFDQAAESQRELAGTAETYNETYQEYQEARANGNDTRARELARDLNRLATDANASARQLADAYTRIENATGVDLSAAEQEAMSVAEEVSEQHETVMAETFVETRLSVQTSADTVSFADPATVEGRLTLENGSALRNETVRIRIGEQVETVETDSDGRFTVTYRPVTIENGTDAVSVAYLPASESPYLGSNATLDTTIVQTTATLTVDSESARTSFGDNVTVAGRAHVDGVAVEGARVRVTVDEITLGTVTTGANGSYDLTSSLPASVESGDQSVEAVIVPTDSAVGSGVASTPLTVETTSTTLSLNVTGTSTERVRLTGELTTAEGAPIAGQTVDLRIAGTTVAAVETRADGTFSATVTPQAELTGTVPVRALYDAPSSNLAGATARAALDLAQLGARSTTANETNTGTGTDSSVVENDAWPLSVELLGGGGVAVLSVLAIGWLVRRGETSTDEESPAPAASPPTASSTDEGGTDRVAKATALLDEGDSAAAIQAFYGAVRRSLSTGDDSQTHWEFYATASDRLQPERAGALERLTEAYEQVVYSPDGVATEDAAAVVADAASLLGDDDESAS</sequence>
<dbReference type="InterPro" id="IPR025403">
    <property type="entry name" value="TgpA-like_C"/>
</dbReference>
<keyword evidence="4" id="KW-1185">Reference proteome</keyword>
<dbReference type="STRING" id="699431.SY89_03084"/>
<feature type="compositionally biased region" description="Low complexity" evidence="1">
    <location>
        <begin position="41"/>
        <end position="52"/>
    </location>
</feature>
<accession>A0A0P7HF33</accession>
<feature type="region of interest" description="Disordered" evidence="1">
    <location>
        <begin position="574"/>
        <end position="598"/>
    </location>
</feature>
<dbReference type="Proteomes" id="UP000050535">
    <property type="component" value="Unassembled WGS sequence"/>
</dbReference>
<dbReference type="Gene3D" id="2.60.40.10">
    <property type="entry name" value="Immunoglobulins"/>
    <property type="match status" value="1"/>
</dbReference>
<feature type="domain" description="Protein-glutamine gamma-glutamyltransferase-like C-terminal" evidence="2">
    <location>
        <begin position="633"/>
        <end position="684"/>
    </location>
</feature>